<evidence type="ECO:0000313" key="8">
    <source>
        <dbReference type="Proteomes" id="UP000663834"/>
    </source>
</evidence>
<name>A0A815KU94_9BILA</name>
<dbReference type="InterPro" id="IPR017452">
    <property type="entry name" value="GPCR_Rhodpsn_7TM"/>
</dbReference>
<proteinExistence type="predicted"/>
<keyword evidence="4 5" id="KW-0472">Membrane</keyword>
<dbReference type="Gene3D" id="1.20.1070.10">
    <property type="entry name" value="Rhodopsin 7-helix transmembrane proteins"/>
    <property type="match status" value="1"/>
</dbReference>
<evidence type="ECO:0000256" key="5">
    <source>
        <dbReference type="SAM" id="Phobius"/>
    </source>
</evidence>
<dbReference type="EMBL" id="CAJNOW010003763">
    <property type="protein sequence ID" value="CAF1394378.1"/>
    <property type="molecule type" value="Genomic_DNA"/>
</dbReference>
<protein>
    <recommendedName>
        <fullName evidence="6">G-protein coupled receptors family 1 profile domain-containing protein</fullName>
    </recommendedName>
</protein>
<feature type="transmembrane region" description="Helical" evidence="5">
    <location>
        <begin position="417"/>
        <end position="435"/>
    </location>
</feature>
<comment type="caution">
    <text evidence="7">The sequence shown here is derived from an EMBL/GenBank/DDBJ whole genome shotgun (WGS) entry which is preliminary data.</text>
</comment>
<comment type="subcellular location">
    <subcellularLocation>
        <location evidence="1">Membrane</location>
    </subcellularLocation>
</comment>
<feature type="transmembrane region" description="Helical" evidence="5">
    <location>
        <begin position="333"/>
        <end position="358"/>
    </location>
</feature>
<sequence>MCICSEEYFGNHCEHRQTRIDISFHSKLIIPPSLIVHFITISNETYPIRSSTKKKISWDQHVLTFNTSIRFHIAFAEMFNSYYLSILREQIIVSAIISTQIIPSHRCLSIHELFNKTLVNRHLLRRIKYYHIPRQARFDLVCFYDDVHFCLCDLFRRTNCFEFDHNMTYDCRGYNACENGGQCFMDDPKCPTSTACVCQDCYYGSRCQFSTKGSTLSLDTIVGYQIRPNIDINRQPFIVKVVLILTMIIFILGIISSLLSSLTFQRENSQTVGCGIYLYTSSITSIIMFCIFTVKVCLLLMSTMIIFILGIISSLLSCLTFQRENSQTVGCGIYLYTSSITSIIMFCIFTVKVCLLLMSQLGSIKNHVFMYIQCISIDFLLQILLSTNDWLCAWVAVERAVSIFQGVRFNKTKSKQIARWIICITLLFNIITYIHDPIHRYLVDDVDEQRTWCITKFSVSFQLYDWLLHLFHFSIPFSINCISTLIIIIFVTRIRSTIHQKQIYRKILREQIHQHKHLLISSSVLVLIAVPRLIISFLFECMKTARNPWLYLVGYFIAFIPSMLTFFLFVLPSKVYKEELIKSIQHVWPYET</sequence>
<dbReference type="PROSITE" id="PS00022">
    <property type="entry name" value="EGF_1"/>
    <property type="match status" value="2"/>
</dbReference>
<feature type="transmembrane region" description="Helical" evidence="5">
    <location>
        <begin position="370"/>
        <end position="397"/>
    </location>
</feature>
<dbReference type="GO" id="GO:0016020">
    <property type="term" value="C:membrane"/>
    <property type="evidence" value="ECO:0007669"/>
    <property type="project" value="UniProtKB-SubCell"/>
</dbReference>
<feature type="transmembrane region" description="Helical" evidence="5">
    <location>
        <begin position="518"/>
        <end position="539"/>
    </location>
</feature>
<dbReference type="PROSITE" id="PS50262">
    <property type="entry name" value="G_PROTEIN_RECEP_F1_2"/>
    <property type="match status" value="1"/>
</dbReference>
<dbReference type="SUPFAM" id="SSF81321">
    <property type="entry name" value="Family A G protein-coupled receptor-like"/>
    <property type="match status" value="1"/>
</dbReference>
<dbReference type="Proteomes" id="UP000663834">
    <property type="component" value="Unassembled WGS sequence"/>
</dbReference>
<evidence type="ECO:0000256" key="3">
    <source>
        <dbReference type="ARBA" id="ARBA00022989"/>
    </source>
</evidence>
<organism evidence="7 8">
    <name type="scientific">Rotaria magnacalcarata</name>
    <dbReference type="NCBI Taxonomy" id="392030"/>
    <lineage>
        <taxon>Eukaryota</taxon>
        <taxon>Metazoa</taxon>
        <taxon>Spiralia</taxon>
        <taxon>Gnathifera</taxon>
        <taxon>Rotifera</taxon>
        <taxon>Eurotatoria</taxon>
        <taxon>Bdelloidea</taxon>
        <taxon>Philodinida</taxon>
        <taxon>Philodinidae</taxon>
        <taxon>Rotaria</taxon>
    </lineage>
</organism>
<feature type="transmembrane region" description="Helical" evidence="5">
    <location>
        <begin position="237"/>
        <end position="264"/>
    </location>
</feature>
<accession>A0A815KU94</accession>
<feature type="domain" description="G-protein coupled receptors family 1 profile" evidence="6">
    <location>
        <begin position="313"/>
        <end position="569"/>
    </location>
</feature>
<feature type="transmembrane region" description="Helical" evidence="5">
    <location>
        <begin position="276"/>
        <end position="294"/>
    </location>
</feature>
<feature type="transmembrane region" description="Helical" evidence="5">
    <location>
        <begin position="300"/>
        <end position="321"/>
    </location>
</feature>
<evidence type="ECO:0000313" key="7">
    <source>
        <dbReference type="EMBL" id="CAF1394378.1"/>
    </source>
</evidence>
<dbReference type="InterPro" id="IPR000742">
    <property type="entry name" value="EGF"/>
</dbReference>
<evidence type="ECO:0000256" key="4">
    <source>
        <dbReference type="ARBA" id="ARBA00023136"/>
    </source>
</evidence>
<feature type="transmembrane region" description="Helical" evidence="5">
    <location>
        <begin position="551"/>
        <end position="571"/>
    </location>
</feature>
<keyword evidence="3 5" id="KW-1133">Transmembrane helix</keyword>
<dbReference type="OrthoDB" id="10060486at2759"/>
<evidence type="ECO:0000256" key="1">
    <source>
        <dbReference type="ARBA" id="ARBA00004370"/>
    </source>
</evidence>
<feature type="transmembrane region" description="Helical" evidence="5">
    <location>
        <begin position="466"/>
        <end position="491"/>
    </location>
</feature>
<evidence type="ECO:0000259" key="6">
    <source>
        <dbReference type="PROSITE" id="PS50262"/>
    </source>
</evidence>
<keyword evidence="2 5" id="KW-0812">Transmembrane</keyword>
<dbReference type="AlphaFoldDB" id="A0A815KU94"/>
<evidence type="ECO:0000256" key="2">
    <source>
        <dbReference type="ARBA" id="ARBA00022692"/>
    </source>
</evidence>
<gene>
    <name evidence="7" type="ORF">KQP761_LOCUS9378</name>
</gene>
<reference evidence="7" key="1">
    <citation type="submission" date="2021-02" db="EMBL/GenBank/DDBJ databases">
        <authorList>
            <person name="Nowell W R."/>
        </authorList>
    </citation>
    <scope>NUCLEOTIDE SEQUENCE</scope>
</reference>